<name>A0A803W6B8_FICAL</name>
<sequence>MVPPATGSQGTDREFCIRTSRGQHQPGVPQLPAGHHIDGGLSLDARSAQRTAAQNSWAQAIRRAQPPRQLGLQARATCLSALLFSALL</sequence>
<proteinExistence type="predicted"/>
<dbReference type="Proteomes" id="UP000016665">
    <property type="component" value="Chromosome 5"/>
</dbReference>
<protein>
    <submittedName>
        <fullName evidence="2">Uncharacterized protein</fullName>
    </submittedName>
</protein>
<reference evidence="2" key="3">
    <citation type="submission" date="2025-09" db="UniProtKB">
        <authorList>
            <consortium name="Ensembl"/>
        </authorList>
    </citation>
    <scope>IDENTIFICATION</scope>
</reference>
<keyword evidence="3" id="KW-1185">Reference proteome</keyword>
<reference evidence="2" key="2">
    <citation type="submission" date="2025-08" db="UniProtKB">
        <authorList>
            <consortium name="Ensembl"/>
        </authorList>
    </citation>
    <scope>IDENTIFICATION</scope>
</reference>
<accession>A0A803W6B8</accession>
<evidence type="ECO:0000313" key="3">
    <source>
        <dbReference type="Proteomes" id="UP000016665"/>
    </source>
</evidence>
<organism evidence="2 3">
    <name type="scientific">Ficedula albicollis</name>
    <name type="common">Collared flycatcher</name>
    <name type="synonym">Muscicapa albicollis</name>
    <dbReference type="NCBI Taxonomy" id="59894"/>
    <lineage>
        <taxon>Eukaryota</taxon>
        <taxon>Metazoa</taxon>
        <taxon>Chordata</taxon>
        <taxon>Craniata</taxon>
        <taxon>Vertebrata</taxon>
        <taxon>Euteleostomi</taxon>
        <taxon>Archelosauria</taxon>
        <taxon>Archosauria</taxon>
        <taxon>Dinosauria</taxon>
        <taxon>Saurischia</taxon>
        <taxon>Theropoda</taxon>
        <taxon>Coelurosauria</taxon>
        <taxon>Aves</taxon>
        <taxon>Neognathae</taxon>
        <taxon>Neoaves</taxon>
        <taxon>Telluraves</taxon>
        <taxon>Australaves</taxon>
        <taxon>Passeriformes</taxon>
        <taxon>Muscicapidae</taxon>
        <taxon>Ficedula</taxon>
    </lineage>
</organism>
<reference evidence="2 3" key="1">
    <citation type="journal article" date="2012" name="Nature">
        <title>The genomic landscape of species divergence in Ficedula flycatchers.</title>
        <authorList>
            <person name="Ellegren H."/>
            <person name="Smeds L."/>
            <person name="Burri R."/>
            <person name="Olason P.I."/>
            <person name="Backstrom N."/>
            <person name="Kawakami T."/>
            <person name="Kunstner A."/>
            <person name="Makinen H."/>
            <person name="Nadachowska-Brzyska K."/>
            <person name="Qvarnstrom A."/>
            <person name="Uebbing S."/>
            <person name="Wolf J.B."/>
        </authorList>
    </citation>
    <scope>NUCLEOTIDE SEQUENCE [LARGE SCALE GENOMIC DNA]</scope>
</reference>
<dbReference type="AlphaFoldDB" id="A0A803W6B8"/>
<feature type="region of interest" description="Disordered" evidence="1">
    <location>
        <begin position="20"/>
        <end position="40"/>
    </location>
</feature>
<evidence type="ECO:0000313" key="2">
    <source>
        <dbReference type="Ensembl" id="ENSFALP00000030524.1"/>
    </source>
</evidence>
<dbReference type="Ensembl" id="ENSFALT00000031363.1">
    <property type="protein sequence ID" value="ENSFALP00000030524.1"/>
    <property type="gene ID" value="ENSFALG00000025298.1"/>
</dbReference>
<evidence type="ECO:0000256" key="1">
    <source>
        <dbReference type="SAM" id="MobiDB-lite"/>
    </source>
</evidence>